<sequence length="153" mass="16939">MVYLSHLNFINTTTGWISLTSSSGPVKIPVSVCATTLQSIEVACDIIIFNKAKMMIAGGFDDISEEGSSKFANMKATSNAEIEFAMGHERTEMLRPATTTHTGFLGSHPIASRLCTRHIALSFHLDLSFFWAVVLLDPHFRMVCLLSWLMQLL</sequence>
<organism evidence="2 3">
    <name type="scientific">Pisolithus microcarpus 441</name>
    <dbReference type="NCBI Taxonomy" id="765257"/>
    <lineage>
        <taxon>Eukaryota</taxon>
        <taxon>Fungi</taxon>
        <taxon>Dikarya</taxon>
        <taxon>Basidiomycota</taxon>
        <taxon>Agaricomycotina</taxon>
        <taxon>Agaricomycetes</taxon>
        <taxon>Agaricomycetidae</taxon>
        <taxon>Boletales</taxon>
        <taxon>Sclerodermatineae</taxon>
        <taxon>Pisolithaceae</taxon>
        <taxon>Pisolithus</taxon>
    </lineage>
</organism>
<dbReference type="EMBL" id="KN833885">
    <property type="protein sequence ID" value="KIK15575.1"/>
    <property type="molecule type" value="Genomic_DNA"/>
</dbReference>
<keyword evidence="3" id="KW-1185">Reference proteome</keyword>
<dbReference type="InterPro" id="IPR016039">
    <property type="entry name" value="Thiolase-like"/>
</dbReference>
<accession>A0A0C9XTB8</accession>
<feature type="domain" description="Beta-ketoacyl synthase-like N-terminal" evidence="1">
    <location>
        <begin position="22"/>
        <end position="80"/>
    </location>
</feature>
<reference evidence="3" key="2">
    <citation type="submission" date="2015-01" db="EMBL/GenBank/DDBJ databases">
        <title>Evolutionary Origins and Diversification of the Mycorrhizal Mutualists.</title>
        <authorList>
            <consortium name="DOE Joint Genome Institute"/>
            <consortium name="Mycorrhizal Genomics Consortium"/>
            <person name="Kohler A."/>
            <person name="Kuo A."/>
            <person name="Nagy L.G."/>
            <person name="Floudas D."/>
            <person name="Copeland A."/>
            <person name="Barry K.W."/>
            <person name="Cichocki N."/>
            <person name="Veneault-Fourrey C."/>
            <person name="LaButti K."/>
            <person name="Lindquist E.A."/>
            <person name="Lipzen A."/>
            <person name="Lundell T."/>
            <person name="Morin E."/>
            <person name="Murat C."/>
            <person name="Riley R."/>
            <person name="Ohm R."/>
            <person name="Sun H."/>
            <person name="Tunlid A."/>
            <person name="Henrissat B."/>
            <person name="Grigoriev I.V."/>
            <person name="Hibbett D.S."/>
            <person name="Martin F."/>
        </authorList>
    </citation>
    <scope>NUCLEOTIDE SEQUENCE [LARGE SCALE GENOMIC DNA]</scope>
    <source>
        <strain evidence="3">441</strain>
    </source>
</reference>
<dbReference type="GO" id="GO:0016746">
    <property type="term" value="F:acyltransferase activity"/>
    <property type="evidence" value="ECO:0007669"/>
    <property type="project" value="InterPro"/>
</dbReference>
<name>A0A0C9XTB8_9AGAM</name>
<dbReference type="HOGENOM" id="CLU_1856076_0_0_1"/>
<dbReference type="InterPro" id="IPR014030">
    <property type="entry name" value="Ketoacyl_synth_N"/>
</dbReference>
<dbReference type="Pfam" id="PF00109">
    <property type="entry name" value="ketoacyl-synt"/>
    <property type="match status" value="1"/>
</dbReference>
<dbReference type="OrthoDB" id="2692389at2759"/>
<proteinExistence type="predicted"/>
<dbReference type="AlphaFoldDB" id="A0A0C9XTB8"/>
<reference evidence="2 3" key="1">
    <citation type="submission" date="2014-04" db="EMBL/GenBank/DDBJ databases">
        <authorList>
            <consortium name="DOE Joint Genome Institute"/>
            <person name="Kuo A."/>
            <person name="Kohler A."/>
            <person name="Costa M.D."/>
            <person name="Nagy L.G."/>
            <person name="Floudas D."/>
            <person name="Copeland A."/>
            <person name="Barry K.W."/>
            <person name="Cichocki N."/>
            <person name="Veneault-Fourrey C."/>
            <person name="LaButti K."/>
            <person name="Lindquist E.A."/>
            <person name="Lipzen A."/>
            <person name="Lundell T."/>
            <person name="Morin E."/>
            <person name="Murat C."/>
            <person name="Sun H."/>
            <person name="Tunlid A."/>
            <person name="Henrissat B."/>
            <person name="Grigoriev I.V."/>
            <person name="Hibbett D.S."/>
            <person name="Martin F."/>
            <person name="Nordberg H.P."/>
            <person name="Cantor M.N."/>
            <person name="Hua S.X."/>
        </authorList>
    </citation>
    <scope>NUCLEOTIDE SEQUENCE [LARGE SCALE GENOMIC DNA]</scope>
    <source>
        <strain evidence="2 3">441</strain>
    </source>
</reference>
<evidence type="ECO:0000313" key="2">
    <source>
        <dbReference type="EMBL" id="KIK15575.1"/>
    </source>
</evidence>
<dbReference type="STRING" id="765257.A0A0C9XTB8"/>
<dbReference type="Proteomes" id="UP000054018">
    <property type="component" value="Unassembled WGS sequence"/>
</dbReference>
<dbReference type="SUPFAM" id="SSF53901">
    <property type="entry name" value="Thiolase-like"/>
    <property type="match status" value="1"/>
</dbReference>
<evidence type="ECO:0000313" key="3">
    <source>
        <dbReference type="Proteomes" id="UP000054018"/>
    </source>
</evidence>
<gene>
    <name evidence="2" type="ORF">PISMIDRAFT_16420</name>
</gene>
<dbReference type="Gene3D" id="3.40.47.10">
    <property type="match status" value="1"/>
</dbReference>
<protein>
    <recommendedName>
        <fullName evidence="1">Beta-ketoacyl synthase-like N-terminal domain-containing protein</fullName>
    </recommendedName>
</protein>
<evidence type="ECO:0000259" key="1">
    <source>
        <dbReference type="Pfam" id="PF00109"/>
    </source>
</evidence>